<proteinExistence type="predicted"/>
<name>A0A7W5C6M6_9BACL</name>
<dbReference type="EMBL" id="JACHXW010000005">
    <property type="protein sequence ID" value="MBB3152038.1"/>
    <property type="molecule type" value="Genomic_DNA"/>
</dbReference>
<reference evidence="1 2" key="1">
    <citation type="submission" date="2020-08" db="EMBL/GenBank/DDBJ databases">
        <title>Genomic Encyclopedia of Type Strains, Phase III (KMG-III): the genomes of soil and plant-associated and newly described type strains.</title>
        <authorList>
            <person name="Whitman W."/>
        </authorList>
    </citation>
    <scope>NUCLEOTIDE SEQUENCE [LARGE SCALE GENOMIC DNA]</scope>
    <source>
        <strain evidence="1 2">CECT 8234</strain>
    </source>
</reference>
<gene>
    <name evidence="1" type="ORF">FHS16_002084</name>
</gene>
<dbReference type="AlphaFoldDB" id="A0A7W5C6M6"/>
<accession>A0A7W5C6M6</accession>
<dbReference type="Proteomes" id="UP000518605">
    <property type="component" value="Unassembled WGS sequence"/>
</dbReference>
<evidence type="ECO:0000313" key="2">
    <source>
        <dbReference type="Proteomes" id="UP000518605"/>
    </source>
</evidence>
<dbReference type="RefSeq" id="WP_183561619.1">
    <property type="nucleotide sequence ID" value="NZ_CBCSLB010000003.1"/>
</dbReference>
<organism evidence="1 2">
    <name type="scientific">Paenibacillus endophyticus</name>
    <dbReference type="NCBI Taxonomy" id="1294268"/>
    <lineage>
        <taxon>Bacteria</taxon>
        <taxon>Bacillati</taxon>
        <taxon>Bacillota</taxon>
        <taxon>Bacilli</taxon>
        <taxon>Bacillales</taxon>
        <taxon>Paenibacillaceae</taxon>
        <taxon>Paenibacillus</taxon>
    </lineage>
</organism>
<comment type="caution">
    <text evidence="1">The sequence shown here is derived from an EMBL/GenBank/DDBJ whole genome shotgun (WGS) entry which is preliminary data.</text>
</comment>
<evidence type="ECO:0000313" key="1">
    <source>
        <dbReference type="EMBL" id="MBB3152038.1"/>
    </source>
</evidence>
<keyword evidence="2" id="KW-1185">Reference proteome</keyword>
<protein>
    <submittedName>
        <fullName evidence="1">Uncharacterized protein</fullName>
    </submittedName>
</protein>
<sequence length="47" mass="5172">MRESTQADAQGCSALGLQPKQISGHILEQMVRVSHTYELDRSEEGIA</sequence>